<keyword evidence="3" id="KW-1185">Reference proteome</keyword>
<accession>A0A7W3T2C0</accession>
<organism evidence="2 3">
    <name type="scientific">Streptomyces calidiresistens</name>
    <dbReference type="NCBI Taxonomy" id="1485586"/>
    <lineage>
        <taxon>Bacteria</taxon>
        <taxon>Bacillati</taxon>
        <taxon>Actinomycetota</taxon>
        <taxon>Actinomycetes</taxon>
        <taxon>Kitasatosporales</taxon>
        <taxon>Streptomycetaceae</taxon>
        <taxon>Streptomyces</taxon>
    </lineage>
</organism>
<evidence type="ECO:0000256" key="1">
    <source>
        <dbReference type="SAM" id="Coils"/>
    </source>
</evidence>
<comment type="caution">
    <text evidence="2">The sequence shown here is derived from an EMBL/GenBank/DDBJ whole genome shotgun (WGS) entry which is preliminary data.</text>
</comment>
<protein>
    <submittedName>
        <fullName evidence="2">Uncharacterized protein</fullName>
    </submittedName>
</protein>
<dbReference type="Proteomes" id="UP000530234">
    <property type="component" value="Unassembled WGS sequence"/>
</dbReference>
<dbReference type="AlphaFoldDB" id="A0A7W3T2C0"/>
<reference evidence="3" key="1">
    <citation type="submission" date="2019-10" db="EMBL/GenBank/DDBJ databases">
        <title>Streptomyces sp. nov., a novel actinobacterium isolated from alkaline environment.</title>
        <authorList>
            <person name="Golinska P."/>
        </authorList>
    </citation>
    <scope>NUCLEOTIDE SEQUENCE [LARGE SCALE GENOMIC DNA]</scope>
    <source>
        <strain evidence="3">DSM 42108</strain>
    </source>
</reference>
<proteinExistence type="predicted"/>
<gene>
    <name evidence="2" type="ORF">FOE67_08635</name>
</gene>
<dbReference type="RefSeq" id="WP_182662190.1">
    <property type="nucleotide sequence ID" value="NZ_VKHS01000140.1"/>
</dbReference>
<feature type="coiled-coil region" evidence="1">
    <location>
        <begin position="23"/>
        <end position="50"/>
    </location>
</feature>
<evidence type="ECO:0000313" key="3">
    <source>
        <dbReference type="Proteomes" id="UP000530234"/>
    </source>
</evidence>
<evidence type="ECO:0000313" key="2">
    <source>
        <dbReference type="EMBL" id="MBB0229576.1"/>
    </source>
</evidence>
<keyword evidence="1" id="KW-0175">Coiled coil</keyword>
<name>A0A7W3T2C0_9ACTN</name>
<sequence>MWEQFVVKVASSGVGRFFSLFAKRIEKRSLEEDQRRAREHRQELATAKRVEAERLEVRTFCDAAIRALYAAVNEEKRLKWNIYDSIDDSVFTWEENGTRYTDPALYVKAIEIKEARVERAYQKALKPARTALTDLSPYMKGNIVLSSSPSSYELEKAIEAVKQCREQYN</sequence>
<dbReference type="EMBL" id="VKHS01000140">
    <property type="protein sequence ID" value="MBB0229576.1"/>
    <property type="molecule type" value="Genomic_DNA"/>
</dbReference>